<gene>
    <name evidence="2" type="ORF">MM415B01546_0008</name>
</gene>
<dbReference type="Pfam" id="PF20557">
    <property type="entry name" value="DnaT_2"/>
    <property type="match status" value="1"/>
</dbReference>
<dbReference type="InterPro" id="IPR046787">
    <property type="entry name" value="DnaT_2"/>
</dbReference>
<evidence type="ECO:0000259" key="1">
    <source>
        <dbReference type="Pfam" id="PF20557"/>
    </source>
</evidence>
<reference evidence="2" key="1">
    <citation type="submission" date="2020-03" db="EMBL/GenBank/DDBJ databases">
        <title>The deep terrestrial virosphere.</title>
        <authorList>
            <person name="Holmfeldt K."/>
            <person name="Nilsson E."/>
            <person name="Simone D."/>
            <person name="Lopez-Fernandez M."/>
            <person name="Wu X."/>
            <person name="de Brujin I."/>
            <person name="Lundin D."/>
            <person name="Andersson A."/>
            <person name="Bertilsson S."/>
            <person name="Dopson M."/>
        </authorList>
    </citation>
    <scope>NUCLEOTIDE SEQUENCE</scope>
    <source>
        <strain evidence="2">MM415B01546</strain>
    </source>
</reference>
<feature type="domain" description="Putative DnaT-like" evidence="1">
    <location>
        <begin position="9"/>
        <end position="81"/>
    </location>
</feature>
<evidence type="ECO:0000313" key="2">
    <source>
        <dbReference type="EMBL" id="QJA57839.1"/>
    </source>
</evidence>
<dbReference type="AlphaFoldDB" id="A0A6M3IJW4"/>
<dbReference type="EMBL" id="MT141294">
    <property type="protein sequence ID" value="QJA57839.1"/>
    <property type="molecule type" value="Genomic_DNA"/>
</dbReference>
<organism evidence="2">
    <name type="scientific">viral metagenome</name>
    <dbReference type="NCBI Taxonomy" id="1070528"/>
    <lineage>
        <taxon>unclassified sequences</taxon>
        <taxon>metagenomes</taxon>
        <taxon>organismal metagenomes</taxon>
    </lineage>
</organism>
<accession>A0A6M3IJW4</accession>
<sequence length="236" mass="26039">MATNTKLGDRAQDSYVTASQADTYFGNRRDTTEWDNIATTSNKEVVLKQAAQDIDIFNYVGEKYYDSQGLAFPRNDHKIVTGNCTASITNTSFRHGNLKSSTYGKYPTSYWKYGSVHITTGTPLNDIKLIASSNTVTGSITVATFTATPTTNTGFIVFAPIDKNIRNAQCEQALFILKNANIESLYNYRDAGAREVEIGDVRVSFGSSASDKIAISSEARKLLSRWIRKQVKVGRA</sequence>
<name>A0A6M3IJW4_9ZZZZ</name>
<protein>
    <submittedName>
        <fullName evidence="2">Putative head tail connector protein</fullName>
    </submittedName>
</protein>
<proteinExistence type="predicted"/>